<dbReference type="RefSeq" id="XP_002897289.1">
    <property type="nucleotide sequence ID" value="XM_002897243.1"/>
</dbReference>
<feature type="compositionally biased region" description="Low complexity" evidence="1">
    <location>
        <begin position="551"/>
        <end position="560"/>
    </location>
</feature>
<evidence type="ECO:0000313" key="3">
    <source>
        <dbReference type="Proteomes" id="UP000006643"/>
    </source>
</evidence>
<dbReference type="HOGENOM" id="CLU_377906_0_0_1"/>
<organism evidence="2 3">
    <name type="scientific">Phytophthora infestans (strain T30-4)</name>
    <name type="common">Potato late blight agent</name>
    <dbReference type="NCBI Taxonomy" id="403677"/>
    <lineage>
        <taxon>Eukaryota</taxon>
        <taxon>Sar</taxon>
        <taxon>Stramenopiles</taxon>
        <taxon>Oomycota</taxon>
        <taxon>Peronosporomycetes</taxon>
        <taxon>Peronosporales</taxon>
        <taxon>Peronosporaceae</taxon>
        <taxon>Phytophthora</taxon>
    </lineage>
</organism>
<gene>
    <name evidence="2" type="ORF">PITG_16851</name>
</gene>
<feature type="region of interest" description="Disordered" evidence="1">
    <location>
        <begin position="426"/>
        <end position="468"/>
    </location>
</feature>
<feature type="region of interest" description="Disordered" evidence="1">
    <location>
        <begin position="103"/>
        <end position="135"/>
    </location>
</feature>
<dbReference type="InParanoid" id="D0NU92"/>
<sequence length="734" mass="82635">MVRIRNSRREKPAAPAAATHDIDFGPLMAAASGGGVEVQASEWLQTEWSYSSPDNTHVFVGEKSVVDYAFDSGLLKRRMLMLKSEMKKRKGIKVTTHYSELFDADDEDPAEVEKSEEHPPARDVVELSSGSEQGLEPKPVITAAAKAKLHLVKTKLPKLPETSQLIALKQRQNGVIGNILQELRDSHGSSLPLHPDSLEEAATFEQIESSLGMKEVSTPASGNCMAMAISQALADQNLAAKPATMEKLTAAIKRGICWAGQLNCMEQFDHFTRTTTLVNMGRGWEGMGPKESSKQFRWYLQEYAASSSKILDSVSRYNWGSSELMATAANFLRRRIFVLAFDTDEKKQWHCSEYRPSSMTRGRKFFETGQQVPLQLQECLQRIYQAKLDDPQTGPLVLRFWGRHYSAFVHSAAFQIPVATVNTPYEEKREGPLARDADVDMNSEPREVASSDQAQRNNDDPWDPTACDGDLDELKRRLSGLSIPHDLKCEIHVILQQAEPTRQLLQKYQISKVVLQQWKSTVQSAHTRVIQRDMISEGAAEEETASLYEPSSGSSQDSSQPTVTPRRTKQPPPKAPTKRAHTLTPMECEAIRQGVKAKRDHTNQQLQEAPKQADQTMVPTLPTKPVREAWPEQWQQMQSIWPSTASAPFPLEQSTEEEWILTARAEPTMLLHMIQRFAFPEELMASLSDKTLMEWTSQWRRDCVQASLIAYRSRSDDRGTLRWLDDWKARSSGG</sequence>
<protein>
    <recommendedName>
        <fullName evidence="4">OTU domain-containing protein</fullName>
    </recommendedName>
</protein>
<dbReference type="eggNOG" id="ENOG502REVX">
    <property type="taxonomic scope" value="Eukaryota"/>
</dbReference>
<dbReference type="OrthoDB" id="129477at2759"/>
<accession>D0NU92</accession>
<evidence type="ECO:0000256" key="1">
    <source>
        <dbReference type="SAM" id="MobiDB-lite"/>
    </source>
</evidence>
<dbReference type="KEGG" id="pif:PITG_16851"/>
<evidence type="ECO:0008006" key="4">
    <source>
        <dbReference type="Google" id="ProtNLM"/>
    </source>
</evidence>
<dbReference type="Proteomes" id="UP000006643">
    <property type="component" value="Unassembled WGS sequence"/>
</dbReference>
<evidence type="ECO:0000313" key="2">
    <source>
        <dbReference type="EMBL" id="EEY65225.1"/>
    </source>
</evidence>
<keyword evidence="3" id="KW-1185">Reference proteome</keyword>
<name>D0NU92_PHYIT</name>
<feature type="compositionally biased region" description="Basic and acidic residues" evidence="1">
    <location>
        <begin position="111"/>
        <end position="125"/>
    </location>
</feature>
<dbReference type="EMBL" id="DS028163">
    <property type="protein sequence ID" value="EEY65225.1"/>
    <property type="molecule type" value="Genomic_DNA"/>
</dbReference>
<feature type="compositionally biased region" description="Basic and acidic residues" evidence="1">
    <location>
        <begin position="426"/>
        <end position="449"/>
    </location>
</feature>
<dbReference type="VEuPathDB" id="FungiDB:PITG_16851"/>
<feature type="compositionally biased region" description="Polar residues" evidence="1">
    <location>
        <begin position="603"/>
        <end position="615"/>
    </location>
</feature>
<proteinExistence type="predicted"/>
<dbReference type="GeneID" id="9469413"/>
<feature type="region of interest" description="Disordered" evidence="1">
    <location>
        <begin position="540"/>
        <end position="615"/>
    </location>
</feature>
<dbReference type="AlphaFoldDB" id="D0NU92"/>
<reference evidence="3" key="1">
    <citation type="journal article" date="2009" name="Nature">
        <title>Genome sequence and analysis of the Irish potato famine pathogen Phytophthora infestans.</title>
        <authorList>
            <consortium name="The Broad Institute Genome Sequencing Platform"/>
            <person name="Haas B.J."/>
            <person name="Kamoun S."/>
            <person name="Zody M.C."/>
            <person name="Jiang R.H."/>
            <person name="Handsaker R.E."/>
            <person name="Cano L.M."/>
            <person name="Grabherr M."/>
            <person name="Kodira C.D."/>
            <person name="Raffaele S."/>
            <person name="Torto-Alalibo T."/>
            <person name="Bozkurt T.O."/>
            <person name="Ah-Fong A.M."/>
            <person name="Alvarado L."/>
            <person name="Anderson V.L."/>
            <person name="Armstrong M.R."/>
            <person name="Avrova A."/>
            <person name="Baxter L."/>
            <person name="Beynon J."/>
            <person name="Boevink P.C."/>
            <person name="Bollmann S.R."/>
            <person name="Bos J.I."/>
            <person name="Bulone V."/>
            <person name="Cai G."/>
            <person name="Cakir C."/>
            <person name="Carrington J.C."/>
            <person name="Chawner M."/>
            <person name="Conti L."/>
            <person name="Costanzo S."/>
            <person name="Ewan R."/>
            <person name="Fahlgren N."/>
            <person name="Fischbach M.A."/>
            <person name="Fugelstad J."/>
            <person name="Gilroy E.M."/>
            <person name="Gnerre S."/>
            <person name="Green P.J."/>
            <person name="Grenville-Briggs L.J."/>
            <person name="Griffith J."/>
            <person name="Grunwald N.J."/>
            <person name="Horn K."/>
            <person name="Horner N.R."/>
            <person name="Hu C.H."/>
            <person name="Huitema E."/>
            <person name="Jeong D.H."/>
            <person name="Jones A.M."/>
            <person name="Jones J.D."/>
            <person name="Jones R.W."/>
            <person name="Karlsson E.K."/>
            <person name="Kunjeti S.G."/>
            <person name="Lamour K."/>
            <person name="Liu Z."/>
            <person name="Ma L."/>
            <person name="Maclean D."/>
            <person name="Chibucos M.C."/>
            <person name="McDonald H."/>
            <person name="McWalters J."/>
            <person name="Meijer H.J."/>
            <person name="Morgan W."/>
            <person name="Morris P.F."/>
            <person name="Munro C.A."/>
            <person name="O'Neill K."/>
            <person name="Ospina-Giraldo M."/>
            <person name="Pinzon A."/>
            <person name="Pritchard L."/>
            <person name="Ramsahoye B."/>
            <person name="Ren Q."/>
            <person name="Restrepo S."/>
            <person name="Roy S."/>
            <person name="Sadanandom A."/>
            <person name="Savidor A."/>
            <person name="Schornack S."/>
            <person name="Schwartz D.C."/>
            <person name="Schumann U.D."/>
            <person name="Schwessinger B."/>
            <person name="Seyer L."/>
            <person name="Sharpe T."/>
            <person name="Silvar C."/>
            <person name="Song J."/>
            <person name="Studholme D.J."/>
            <person name="Sykes S."/>
            <person name="Thines M."/>
            <person name="van de Vondervoort P.J."/>
            <person name="Phuntumart V."/>
            <person name="Wawra S."/>
            <person name="Weide R."/>
            <person name="Win J."/>
            <person name="Young C."/>
            <person name="Zhou S."/>
            <person name="Fry W."/>
            <person name="Meyers B.C."/>
            <person name="van West P."/>
            <person name="Ristaino J."/>
            <person name="Govers F."/>
            <person name="Birch P.R."/>
            <person name="Whisson S.C."/>
            <person name="Judelson H.S."/>
            <person name="Nusbaum C."/>
        </authorList>
    </citation>
    <scope>NUCLEOTIDE SEQUENCE [LARGE SCALE GENOMIC DNA]</scope>
    <source>
        <strain evidence="3">T30-4</strain>
    </source>
</reference>